<dbReference type="PaxDb" id="8030-ENSSSAP00000081221"/>
<dbReference type="RefSeq" id="XP_014001790.2">
    <property type="nucleotide sequence ID" value="XM_014146315.2"/>
</dbReference>
<dbReference type="GO" id="GO:0106217">
    <property type="term" value="P:tRNA C3-cytosine methylation"/>
    <property type="evidence" value="ECO:0007669"/>
    <property type="project" value="TreeGrafter"/>
</dbReference>
<dbReference type="GO" id="GO:0004814">
    <property type="term" value="F:arginine-tRNA ligase activity"/>
    <property type="evidence" value="ECO:0007669"/>
    <property type="project" value="InterPro"/>
</dbReference>
<dbReference type="STRING" id="8030.ENSSSAP00000081221"/>
<reference evidence="4" key="1">
    <citation type="submission" date="2025-08" db="UniProtKB">
        <authorList>
            <consortium name="RefSeq"/>
        </authorList>
    </citation>
    <scope>IDENTIFICATION</scope>
</reference>
<keyword evidence="3" id="KW-1185">Reference proteome</keyword>
<feature type="region of interest" description="Disordered" evidence="1">
    <location>
        <begin position="227"/>
        <end position="254"/>
    </location>
</feature>
<dbReference type="Pfam" id="PF05746">
    <property type="entry name" value="DALR_1"/>
    <property type="match status" value="1"/>
</dbReference>
<evidence type="ECO:0000256" key="1">
    <source>
        <dbReference type="SAM" id="MobiDB-lite"/>
    </source>
</evidence>
<dbReference type="KEGG" id="sasa:106572265"/>
<feature type="domain" description="DALR anticodon binding" evidence="2">
    <location>
        <begin position="427"/>
        <end position="568"/>
    </location>
</feature>
<dbReference type="Gene3D" id="1.10.730.10">
    <property type="entry name" value="Isoleucyl-tRNA Synthetase, Domain 1"/>
    <property type="match status" value="1"/>
</dbReference>
<dbReference type="SMART" id="SM00836">
    <property type="entry name" value="DALR_1"/>
    <property type="match status" value="1"/>
</dbReference>
<dbReference type="AlphaFoldDB" id="A0A1S3MFE2"/>
<name>A0A1S3MFE2_SALSA</name>
<dbReference type="CTD" id="55152"/>
<dbReference type="GeneID" id="106572265"/>
<dbReference type="InterPro" id="IPR008909">
    <property type="entry name" value="DALR_anticod-bd"/>
</dbReference>
<dbReference type="Proteomes" id="UP001652741">
    <property type="component" value="Chromosome ssa15"/>
</dbReference>
<dbReference type="GO" id="GO:0005524">
    <property type="term" value="F:ATP binding"/>
    <property type="evidence" value="ECO:0007669"/>
    <property type="project" value="InterPro"/>
</dbReference>
<gene>
    <name evidence="4" type="primary">dalrd3</name>
</gene>
<feature type="compositionally biased region" description="Basic and acidic residues" evidence="1">
    <location>
        <begin position="231"/>
        <end position="254"/>
    </location>
</feature>
<evidence type="ECO:0000259" key="2">
    <source>
        <dbReference type="SMART" id="SM00836"/>
    </source>
</evidence>
<evidence type="ECO:0000313" key="4">
    <source>
        <dbReference type="RefSeq" id="XP_014001790.2"/>
    </source>
</evidence>
<proteinExistence type="predicted"/>
<dbReference type="SUPFAM" id="SSF47323">
    <property type="entry name" value="Anticodon-binding domain of a subclass of class I aminoacyl-tRNA synthetases"/>
    <property type="match status" value="1"/>
</dbReference>
<dbReference type="PANTHER" id="PTHR16043:SF1">
    <property type="entry name" value="DALR ANTICODON-BINDING DOMAIN-CONTAINING PROTEIN 3"/>
    <property type="match status" value="1"/>
</dbReference>
<protein>
    <submittedName>
        <fullName evidence="4">DALR anticodon-binding domain-containing protein 3 isoform X1</fullName>
    </submittedName>
</protein>
<accession>A0A1S3MFE2</accession>
<evidence type="ECO:0000313" key="3">
    <source>
        <dbReference type="Proteomes" id="UP001652741"/>
    </source>
</evidence>
<dbReference type="GO" id="GO:0000049">
    <property type="term" value="F:tRNA binding"/>
    <property type="evidence" value="ECO:0007669"/>
    <property type="project" value="TreeGrafter"/>
</dbReference>
<dbReference type="PANTHER" id="PTHR16043">
    <property type="entry name" value="DALRD3 PROTEIN"/>
    <property type="match status" value="1"/>
</dbReference>
<dbReference type="GO" id="GO:0006420">
    <property type="term" value="P:arginyl-tRNA aminoacylation"/>
    <property type="evidence" value="ECO:0007669"/>
    <property type="project" value="InterPro"/>
</dbReference>
<organism evidence="3 4">
    <name type="scientific">Salmo salar</name>
    <name type="common">Atlantic salmon</name>
    <dbReference type="NCBI Taxonomy" id="8030"/>
    <lineage>
        <taxon>Eukaryota</taxon>
        <taxon>Metazoa</taxon>
        <taxon>Chordata</taxon>
        <taxon>Craniata</taxon>
        <taxon>Vertebrata</taxon>
        <taxon>Euteleostomi</taxon>
        <taxon>Actinopterygii</taxon>
        <taxon>Neopterygii</taxon>
        <taxon>Teleostei</taxon>
        <taxon>Protacanthopterygii</taxon>
        <taxon>Salmoniformes</taxon>
        <taxon>Salmonidae</taxon>
        <taxon>Salmoninae</taxon>
        <taxon>Salmo</taxon>
    </lineage>
</organism>
<sequence>MENIGETPFRITRTVQALGSALRGDPENVSDANGLGSGDRISSEPEKLWFKESSAKNLQNRDFLSPTTVLNTLYADGQVPPAVMGRVLSLKGCGVLPLAGGEVMGEGLRVRVDRIAAFQKVLSGVSAYLNPPSQRQGCVVLNCPALHPKPNLPSPDTLTLGQLRTVLLTDHLGALLRRQGFTVSCCPVLPEDSNIIVFLRVLGVDWPSVPVSWTNDEREEKMLEALQNSPYKEREETDGGRRESEGKKMEGEKERGTLRVNLKRVLQEEQLPGYDPSLGTCTVQRDSVSHLAQLDRATADCTVSTATAVHVTSCQDEFRQQQIAMLWRASGATATQRHLVCGPVKTPGSHLSAAQYLQLRRVQMKEASEMKYGEQVEGQTWDDIIKVMTSATVRFELLSTVHMSPVTLDVQREGSVSTKGPRGGVFVMYNCARLHTLFDSYERGMEKGLYPEIPEGSQLDFSALKEEGEWLLLFNYLIPFSELLDQSGQVLECDGGGARVNLKTEQICKFLVSLSKDFSSYYNRVHVLGEPLPHLFNQMFCRLQLLRALRELYHRALDTLHLPPIRQL</sequence>
<dbReference type="InterPro" id="IPR037380">
    <property type="entry name" value="DALRD3"/>
</dbReference>
<dbReference type="InterPro" id="IPR009080">
    <property type="entry name" value="tRNAsynth_Ia_anticodon-bd"/>
</dbReference>